<dbReference type="AlphaFoldDB" id="A0A8T1VQ22"/>
<dbReference type="Proteomes" id="UP000694044">
    <property type="component" value="Unassembled WGS sequence"/>
</dbReference>
<feature type="region of interest" description="Disordered" evidence="1">
    <location>
        <begin position="108"/>
        <end position="128"/>
    </location>
</feature>
<feature type="compositionally biased region" description="Low complexity" evidence="1">
    <location>
        <begin position="1"/>
        <end position="23"/>
    </location>
</feature>
<comment type="caution">
    <text evidence="2">The sequence shown here is derived from an EMBL/GenBank/DDBJ whole genome shotgun (WGS) entry which is preliminary data.</text>
</comment>
<sequence>MASLPPSTSAQAASAAMAKQSPPTSMGFLSSPQASDYLPSISPTVVYSTAQAAWTPQELQTLHAGLAQFPADQLDNVTRYIKIAATLPRKCVRDVAFKVKALGYPGGQSAAAEAAGGTGTGTGQPAAAPKRMKIEPYQDPNQPSTSTAELEEARLAALLQDNVLAINTMRTNLLNGRADENRTQMLKFRDNCETVLSALGDICTSIPPLPLQLDTSLLEEDNGDSSNNSNNNSGSNKNQQ</sequence>
<feature type="compositionally biased region" description="Low complexity" evidence="1">
    <location>
        <begin position="224"/>
        <end position="240"/>
    </location>
</feature>
<evidence type="ECO:0008006" key="4">
    <source>
        <dbReference type="Google" id="ProtNLM"/>
    </source>
</evidence>
<gene>
    <name evidence="2" type="ORF">PHYPSEUDO_003945</name>
</gene>
<dbReference type="OrthoDB" id="19768at2759"/>
<evidence type="ECO:0000256" key="1">
    <source>
        <dbReference type="SAM" id="MobiDB-lite"/>
    </source>
</evidence>
<proteinExistence type="predicted"/>
<keyword evidence="3" id="KW-1185">Reference proteome</keyword>
<feature type="region of interest" description="Disordered" evidence="1">
    <location>
        <begin position="1"/>
        <end position="32"/>
    </location>
</feature>
<dbReference type="PANTHER" id="PTHR14000:SF1">
    <property type="entry name" value="HISTONE H2A DEUBIQUITINASE (DUF3755)"/>
    <property type="match status" value="1"/>
</dbReference>
<dbReference type="EMBL" id="JAGDFM010000183">
    <property type="protein sequence ID" value="KAG7383211.1"/>
    <property type="molecule type" value="Genomic_DNA"/>
</dbReference>
<feature type="region of interest" description="Disordered" evidence="1">
    <location>
        <begin position="218"/>
        <end position="240"/>
    </location>
</feature>
<accession>A0A8T1VQ22</accession>
<name>A0A8T1VQ22_9STRA</name>
<protein>
    <recommendedName>
        <fullName evidence="4">Myb-like domain-containing protein</fullName>
    </recommendedName>
</protein>
<evidence type="ECO:0000313" key="3">
    <source>
        <dbReference type="Proteomes" id="UP000694044"/>
    </source>
</evidence>
<dbReference type="PANTHER" id="PTHR14000">
    <property type="entry name" value="FINGER CCCH DOMAIN PROTEIN, PUTATIVE (DUF3755)-RELATED"/>
    <property type="match status" value="1"/>
</dbReference>
<reference evidence="2" key="1">
    <citation type="submission" date="2021-02" db="EMBL/GenBank/DDBJ databases">
        <authorList>
            <person name="Palmer J.M."/>
        </authorList>
    </citation>
    <scope>NUCLEOTIDE SEQUENCE</scope>
    <source>
        <strain evidence="2">SCRP734</strain>
    </source>
</reference>
<organism evidence="2 3">
    <name type="scientific">Phytophthora pseudosyringae</name>
    <dbReference type="NCBI Taxonomy" id="221518"/>
    <lineage>
        <taxon>Eukaryota</taxon>
        <taxon>Sar</taxon>
        <taxon>Stramenopiles</taxon>
        <taxon>Oomycota</taxon>
        <taxon>Peronosporomycetes</taxon>
        <taxon>Peronosporales</taxon>
        <taxon>Peronosporaceae</taxon>
        <taxon>Phytophthora</taxon>
    </lineage>
</organism>
<evidence type="ECO:0000313" key="2">
    <source>
        <dbReference type="EMBL" id="KAG7383211.1"/>
    </source>
</evidence>